<dbReference type="AlphaFoldDB" id="A0A0E0BZW8"/>
<keyword evidence="1" id="KW-0472">Membrane</keyword>
<proteinExistence type="predicted"/>
<dbReference type="Gramene" id="OMERI01G09210.1">
    <property type="protein sequence ID" value="OMERI01G09210.1"/>
    <property type="gene ID" value="OMERI01G09210"/>
</dbReference>
<keyword evidence="3" id="KW-1185">Reference proteome</keyword>
<dbReference type="Proteomes" id="UP000008021">
    <property type="component" value="Chromosome 1"/>
</dbReference>
<protein>
    <submittedName>
        <fullName evidence="2">Uncharacterized protein</fullName>
    </submittedName>
</protein>
<evidence type="ECO:0000313" key="2">
    <source>
        <dbReference type="EnsemblPlants" id="OMERI01G09210.1"/>
    </source>
</evidence>
<dbReference type="EnsemblPlants" id="OMERI01G09210.1">
    <property type="protein sequence ID" value="OMERI01G09210.1"/>
    <property type="gene ID" value="OMERI01G09210"/>
</dbReference>
<name>A0A0E0BZW8_9ORYZ</name>
<keyword evidence="1" id="KW-1133">Transmembrane helix</keyword>
<organism evidence="2">
    <name type="scientific">Oryza meridionalis</name>
    <dbReference type="NCBI Taxonomy" id="40149"/>
    <lineage>
        <taxon>Eukaryota</taxon>
        <taxon>Viridiplantae</taxon>
        <taxon>Streptophyta</taxon>
        <taxon>Embryophyta</taxon>
        <taxon>Tracheophyta</taxon>
        <taxon>Spermatophyta</taxon>
        <taxon>Magnoliopsida</taxon>
        <taxon>Liliopsida</taxon>
        <taxon>Poales</taxon>
        <taxon>Poaceae</taxon>
        <taxon>BOP clade</taxon>
        <taxon>Oryzoideae</taxon>
        <taxon>Oryzeae</taxon>
        <taxon>Oryzinae</taxon>
        <taxon>Oryza</taxon>
    </lineage>
</organism>
<sequence length="84" mass="9220">MSDMPSLLKWCNVSVPTAALALLFRLVMAARQAAAPDVRLVAIAGTVWAVDAAAIGFLGWRSRREMAKPILRANASRRRFSRHS</sequence>
<keyword evidence="1" id="KW-0812">Transmembrane</keyword>
<reference evidence="2" key="2">
    <citation type="submission" date="2018-05" db="EMBL/GenBank/DDBJ databases">
        <title>OmerRS3 (Oryza meridionalis Reference Sequence Version 3).</title>
        <authorList>
            <person name="Zhang J."/>
            <person name="Kudrna D."/>
            <person name="Lee S."/>
            <person name="Talag J."/>
            <person name="Welchert J."/>
            <person name="Wing R.A."/>
        </authorList>
    </citation>
    <scope>NUCLEOTIDE SEQUENCE [LARGE SCALE GENOMIC DNA]</scope>
    <source>
        <strain evidence="2">cv. OR44</strain>
    </source>
</reference>
<reference evidence="2" key="1">
    <citation type="submission" date="2015-04" db="UniProtKB">
        <authorList>
            <consortium name="EnsemblPlants"/>
        </authorList>
    </citation>
    <scope>IDENTIFICATION</scope>
</reference>
<evidence type="ECO:0000256" key="1">
    <source>
        <dbReference type="SAM" id="Phobius"/>
    </source>
</evidence>
<dbReference type="HOGENOM" id="CLU_2531243_0_0_1"/>
<evidence type="ECO:0000313" key="3">
    <source>
        <dbReference type="Proteomes" id="UP000008021"/>
    </source>
</evidence>
<feature type="transmembrane region" description="Helical" evidence="1">
    <location>
        <begin position="39"/>
        <end position="60"/>
    </location>
</feature>
<accession>A0A0E0BZW8</accession>